<evidence type="ECO:0000256" key="8">
    <source>
        <dbReference type="ARBA" id="ARBA00038436"/>
    </source>
</evidence>
<keyword evidence="4" id="KW-0997">Cell inner membrane</keyword>
<evidence type="ECO:0000256" key="1">
    <source>
        <dbReference type="ARBA" id="ARBA00004429"/>
    </source>
</evidence>
<dbReference type="GO" id="GO:0005886">
    <property type="term" value="C:plasma membrane"/>
    <property type="evidence" value="ECO:0007669"/>
    <property type="project" value="UniProtKB-SubCell"/>
</dbReference>
<feature type="transmembrane region" description="Helical" evidence="9">
    <location>
        <begin position="7"/>
        <end position="28"/>
    </location>
</feature>
<evidence type="ECO:0000313" key="11">
    <source>
        <dbReference type="EMBL" id="SFR03879.1"/>
    </source>
</evidence>
<feature type="transmembrane region" description="Helical" evidence="9">
    <location>
        <begin position="40"/>
        <end position="57"/>
    </location>
</feature>
<dbReference type="RefSeq" id="WP_165608222.1">
    <property type="nucleotide sequence ID" value="NZ_FOYM01000009.1"/>
</dbReference>
<gene>
    <name evidence="11" type="ORF">SAMN05660706_109110</name>
</gene>
<sequence>MEIVMKILTTILMVLLVVILTASVTLRYCFNSPIAFAEESTRYILVWMSFLGAGLATKRDAHLRVDALVTRLPGRLQFVFGLLNNLISMVFLTIGVYFGVKIVISAHTQISDVLRINISYVYLAVVLGFMLMIFHILKNTYYSIKKGPTI</sequence>
<evidence type="ECO:0000256" key="3">
    <source>
        <dbReference type="ARBA" id="ARBA00022475"/>
    </source>
</evidence>
<evidence type="ECO:0000256" key="4">
    <source>
        <dbReference type="ARBA" id="ARBA00022519"/>
    </source>
</evidence>
<protein>
    <submittedName>
        <fullName evidence="11">TRAP-type C4-dicarboxylate transport system, small permease component</fullName>
    </submittedName>
</protein>
<evidence type="ECO:0000256" key="5">
    <source>
        <dbReference type="ARBA" id="ARBA00022692"/>
    </source>
</evidence>
<accession>A0A1I6DEJ3</accession>
<feature type="transmembrane region" description="Helical" evidence="9">
    <location>
        <begin position="120"/>
        <end position="137"/>
    </location>
</feature>
<keyword evidence="7 9" id="KW-0472">Membrane</keyword>
<evidence type="ECO:0000259" key="10">
    <source>
        <dbReference type="Pfam" id="PF04290"/>
    </source>
</evidence>
<dbReference type="GO" id="GO:0022857">
    <property type="term" value="F:transmembrane transporter activity"/>
    <property type="evidence" value="ECO:0007669"/>
    <property type="project" value="TreeGrafter"/>
</dbReference>
<dbReference type="PANTHER" id="PTHR35011:SF2">
    <property type="entry name" value="2,3-DIKETO-L-GULONATE TRAP TRANSPORTER SMALL PERMEASE PROTEIN YIAM"/>
    <property type="match status" value="1"/>
</dbReference>
<dbReference type="AlphaFoldDB" id="A0A1I6DEJ3"/>
<keyword evidence="3" id="KW-1003">Cell membrane</keyword>
<keyword evidence="12" id="KW-1185">Reference proteome</keyword>
<evidence type="ECO:0000313" key="12">
    <source>
        <dbReference type="Proteomes" id="UP000199584"/>
    </source>
</evidence>
<feature type="domain" description="Tripartite ATP-independent periplasmic transporters DctQ component" evidence="10">
    <location>
        <begin position="16"/>
        <end position="144"/>
    </location>
</feature>
<organism evidence="11 12">
    <name type="scientific">Desulfoscipio geothermicus DSM 3669</name>
    <dbReference type="NCBI Taxonomy" id="1121426"/>
    <lineage>
        <taxon>Bacteria</taxon>
        <taxon>Bacillati</taxon>
        <taxon>Bacillota</taxon>
        <taxon>Clostridia</taxon>
        <taxon>Eubacteriales</taxon>
        <taxon>Desulfallaceae</taxon>
        <taxon>Desulfoscipio</taxon>
    </lineage>
</organism>
<dbReference type="InterPro" id="IPR055348">
    <property type="entry name" value="DctQ"/>
</dbReference>
<dbReference type="STRING" id="39060.SAMN05660706_109110"/>
<comment type="subcellular location">
    <subcellularLocation>
        <location evidence="1">Cell inner membrane</location>
        <topology evidence="1">Multi-pass membrane protein</topology>
    </subcellularLocation>
</comment>
<name>A0A1I6DEJ3_9FIRM</name>
<dbReference type="PANTHER" id="PTHR35011">
    <property type="entry name" value="2,3-DIKETO-L-GULONATE TRAP TRANSPORTER SMALL PERMEASE PROTEIN YIAM"/>
    <property type="match status" value="1"/>
</dbReference>
<evidence type="ECO:0000256" key="7">
    <source>
        <dbReference type="ARBA" id="ARBA00023136"/>
    </source>
</evidence>
<keyword evidence="5 9" id="KW-0812">Transmembrane</keyword>
<dbReference type="Pfam" id="PF04290">
    <property type="entry name" value="DctQ"/>
    <property type="match status" value="1"/>
</dbReference>
<comment type="similarity">
    <text evidence="8">Belongs to the TRAP transporter small permease family.</text>
</comment>
<feature type="transmembrane region" description="Helical" evidence="9">
    <location>
        <begin position="78"/>
        <end position="100"/>
    </location>
</feature>
<evidence type="ECO:0000256" key="6">
    <source>
        <dbReference type="ARBA" id="ARBA00022989"/>
    </source>
</evidence>
<reference evidence="12" key="1">
    <citation type="submission" date="2016-10" db="EMBL/GenBank/DDBJ databases">
        <authorList>
            <person name="Varghese N."/>
            <person name="Submissions S."/>
        </authorList>
    </citation>
    <scope>NUCLEOTIDE SEQUENCE [LARGE SCALE GENOMIC DNA]</scope>
    <source>
        <strain evidence="12">DSM 3669</strain>
    </source>
</reference>
<evidence type="ECO:0000256" key="2">
    <source>
        <dbReference type="ARBA" id="ARBA00022448"/>
    </source>
</evidence>
<evidence type="ECO:0000256" key="9">
    <source>
        <dbReference type="SAM" id="Phobius"/>
    </source>
</evidence>
<dbReference type="EMBL" id="FOYM01000009">
    <property type="protein sequence ID" value="SFR03879.1"/>
    <property type="molecule type" value="Genomic_DNA"/>
</dbReference>
<keyword evidence="6 9" id="KW-1133">Transmembrane helix</keyword>
<keyword evidence="2" id="KW-0813">Transport</keyword>
<proteinExistence type="inferred from homology"/>
<dbReference type="GO" id="GO:0015740">
    <property type="term" value="P:C4-dicarboxylate transport"/>
    <property type="evidence" value="ECO:0007669"/>
    <property type="project" value="TreeGrafter"/>
</dbReference>
<dbReference type="InterPro" id="IPR007387">
    <property type="entry name" value="TRAP_DctQ"/>
</dbReference>
<dbReference type="Proteomes" id="UP000199584">
    <property type="component" value="Unassembled WGS sequence"/>
</dbReference>